<feature type="domain" description="Fibronectin type III-like" evidence="8">
    <location>
        <begin position="754"/>
        <end position="823"/>
    </location>
</feature>
<evidence type="ECO:0000256" key="1">
    <source>
        <dbReference type="ARBA" id="ARBA00000448"/>
    </source>
</evidence>
<evidence type="ECO:0000259" key="8">
    <source>
        <dbReference type="SMART" id="SM01217"/>
    </source>
</evidence>
<dbReference type="Gene3D" id="2.60.40.10">
    <property type="entry name" value="Immunoglobulins"/>
    <property type="match status" value="1"/>
</dbReference>
<dbReference type="PANTHER" id="PTHR30620">
    <property type="entry name" value="PERIPLASMIC BETA-GLUCOSIDASE-RELATED"/>
    <property type="match status" value="1"/>
</dbReference>
<dbReference type="GO" id="GO:0008422">
    <property type="term" value="F:beta-glucosidase activity"/>
    <property type="evidence" value="ECO:0007669"/>
    <property type="project" value="UniProtKB-EC"/>
</dbReference>
<comment type="catalytic activity">
    <reaction evidence="1">
        <text>Hydrolysis of terminal, non-reducing beta-D-glucosyl residues with release of beta-D-glucose.</text>
        <dbReference type="EC" id="3.2.1.21"/>
    </reaction>
</comment>
<dbReference type="Pfam" id="PF14310">
    <property type="entry name" value="Fn3-like"/>
    <property type="match status" value="1"/>
</dbReference>
<dbReference type="SUPFAM" id="SSF52279">
    <property type="entry name" value="Beta-D-glucan exohydrolase, C-terminal domain"/>
    <property type="match status" value="1"/>
</dbReference>
<dbReference type="Proteomes" id="UP000191056">
    <property type="component" value="Unassembled WGS sequence"/>
</dbReference>
<keyword evidence="10" id="KW-1185">Reference proteome</keyword>
<evidence type="ECO:0000313" key="10">
    <source>
        <dbReference type="Proteomes" id="UP000191056"/>
    </source>
</evidence>
<dbReference type="InterPro" id="IPR036962">
    <property type="entry name" value="Glyco_hydro_3_N_sf"/>
</dbReference>
<comment type="caution">
    <text evidence="9">The sequence shown here is derived from an EMBL/GenBank/DDBJ whole genome shotgun (WGS) entry which is preliminary data.</text>
</comment>
<keyword evidence="6 7" id="KW-0326">Glycosidase</keyword>
<evidence type="ECO:0000313" key="9">
    <source>
        <dbReference type="EMBL" id="OPJ62520.1"/>
    </source>
</evidence>
<keyword evidence="4" id="KW-0732">Signal</keyword>
<dbReference type="SMART" id="SM01217">
    <property type="entry name" value="Fn3_like"/>
    <property type="match status" value="1"/>
</dbReference>
<evidence type="ECO:0000256" key="7">
    <source>
        <dbReference type="RuleBase" id="RU361161"/>
    </source>
</evidence>
<evidence type="ECO:0000256" key="5">
    <source>
        <dbReference type="ARBA" id="ARBA00022801"/>
    </source>
</evidence>
<dbReference type="Gene3D" id="3.20.20.300">
    <property type="entry name" value="Glycoside hydrolase, family 3, N-terminal domain"/>
    <property type="match status" value="1"/>
</dbReference>
<dbReference type="Gene3D" id="3.40.50.1700">
    <property type="entry name" value="Glycoside hydrolase family 3 C-terminal domain"/>
    <property type="match status" value="1"/>
</dbReference>
<dbReference type="EC" id="3.2.1.21" evidence="3"/>
<dbReference type="InterPro" id="IPR001764">
    <property type="entry name" value="Glyco_hydro_3_N"/>
</dbReference>
<dbReference type="InterPro" id="IPR036881">
    <property type="entry name" value="Glyco_hydro_3_C_sf"/>
</dbReference>
<dbReference type="STRING" id="225345.CLCHR_20340"/>
<comment type="similarity">
    <text evidence="2 7">Belongs to the glycosyl hydrolase 3 family.</text>
</comment>
<dbReference type="InterPro" id="IPR019800">
    <property type="entry name" value="Glyco_hydro_3_AS"/>
</dbReference>
<accession>A0A1V4IRS6</accession>
<dbReference type="InterPro" id="IPR017853">
    <property type="entry name" value="GH"/>
</dbReference>
<dbReference type="Pfam" id="PF00933">
    <property type="entry name" value="Glyco_hydro_3"/>
    <property type="match status" value="1"/>
</dbReference>
<reference evidence="9 10" key="1">
    <citation type="submission" date="2017-03" db="EMBL/GenBank/DDBJ databases">
        <title>Genome sequence of Clostridium chromiireducens DSM 23318.</title>
        <authorList>
            <person name="Poehlein A."/>
            <person name="Daniel R."/>
        </authorList>
    </citation>
    <scope>NUCLEOTIDE SEQUENCE [LARGE SCALE GENOMIC DNA]</scope>
    <source>
        <strain evidence="9 10">DSM 23318</strain>
    </source>
</reference>
<dbReference type="InterPro" id="IPR002772">
    <property type="entry name" value="Glyco_hydro_3_C"/>
</dbReference>
<sequence>MNGRFVIKTKTKNGELSILFTILNDELKIEILEIDMKIKPLKVEFSNGGLIKTKTNFYRAPGIIHEMQLIFENDHYNVSGSLAIAGELEGKAEVFLGKTKQDIMLEELPSYRGKIIKRRSDKEIELEVEKLLGKMTLEEKIGQMYQASGTDTSAVGSNSEVIPIEKLIQEGKTGSLIFIGNNPGKIFYLQKLAVEKSRLGIPLMFAQDVIHGYQTVFPIPLAWSCSFNPELIKEAVRISAKEASAVGLMYAFSPMVDISRDPRWGRVSEGAGEDPFLGAQIAKAQVEGYQGKDFYEKDSMLACLKHFIGYAAAEGGREYNTVEISEATLRNTYVPPFKAGIDAGAASVMNSFNVINGIPVAGNKAILKDLLRGELGFKGITISDFAAVDEIYIHGAAEDKKDAAMKAVTATMDIEMITTSFSTYLPELVKEGKVSEEIVNDAVRRILSSKFKLGIMDDPFKYIRPEDADKLIFSKEHLEKSKELARESIVLLKNNGILPLKKNSKIALIGPCANSKDMLGPWQFSDKGDETVTILEGLTSKEVEIAYAQGCNIDSKIENGFEEALAACKKADIVILALGESSKMSGEAASRQNINLPEVQLELANKIKELGKPIILLLTNGRPLIIKWFDDNMDGIIETWFLGSQAGNAIADVIVGDYNPSGRLTMTFPLNQGQIPIYYNSFNTGRPYTEGNYNPFLSKYIDGPNTPLYPFGYGLSYTSFEYSDMNISSNKMTAEEGIEVSVTVTNTGVFAGTEIVQMYIRDLYGSIVRPVKELKGFKKIFLVAGESKAVSFFIKEESLKFYNSKNEYKAEKGEFEVFVGRSSQETTGMKFEFI</sequence>
<name>A0A1V4IRS6_9CLOT</name>
<dbReference type="NCBIfam" id="NF011678">
    <property type="entry name" value="PRK15098.1"/>
    <property type="match status" value="1"/>
</dbReference>
<dbReference type="InterPro" id="IPR026891">
    <property type="entry name" value="Fn3-like"/>
</dbReference>
<dbReference type="FunFam" id="2.60.40.10:FF:000495">
    <property type="entry name" value="Periplasmic beta-glucosidase"/>
    <property type="match status" value="1"/>
</dbReference>
<dbReference type="Pfam" id="PF01915">
    <property type="entry name" value="Glyco_hydro_3_C"/>
    <property type="match status" value="1"/>
</dbReference>
<keyword evidence="5 7" id="KW-0378">Hydrolase</keyword>
<evidence type="ECO:0000256" key="3">
    <source>
        <dbReference type="ARBA" id="ARBA00012744"/>
    </source>
</evidence>
<gene>
    <name evidence="9" type="primary">bglX</name>
    <name evidence="9" type="ORF">CLCHR_20340</name>
</gene>
<dbReference type="PROSITE" id="PS00775">
    <property type="entry name" value="GLYCOSYL_HYDROL_F3"/>
    <property type="match status" value="1"/>
</dbReference>
<dbReference type="InterPro" id="IPR051915">
    <property type="entry name" value="Cellulose_Degrad_GH3"/>
</dbReference>
<dbReference type="EMBL" id="MZGT01000023">
    <property type="protein sequence ID" value="OPJ62520.1"/>
    <property type="molecule type" value="Genomic_DNA"/>
</dbReference>
<organism evidence="9 10">
    <name type="scientific">Clostridium chromiireducens</name>
    <dbReference type="NCBI Taxonomy" id="225345"/>
    <lineage>
        <taxon>Bacteria</taxon>
        <taxon>Bacillati</taxon>
        <taxon>Bacillota</taxon>
        <taxon>Clostridia</taxon>
        <taxon>Eubacteriales</taxon>
        <taxon>Clostridiaceae</taxon>
        <taxon>Clostridium</taxon>
    </lineage>
</organism>
<protein>
    <recommendedName>
        <fullName evidence="3">beta-glucosidase</fullName>
        <ecNumber evidence="3">3.2.1.21</ecNumber>
    </recommendedName>
</protein>
<dbReference type="PANTHER" id="PTHR30620:SF16">
    <property type="entry name" value="LYSOSOMAL BETA GLUCOSIDASE"/>
    <property type="match status" value="1"/>
</dbReference>
<evidence type="ECO:0000256" key="6">
    <source>
        <dbReference type="ARBA" id="ARBA00023295"/>
    </source>
</evidence>
<dbReference type="AlphaFoldDB" id="A0A1V4IRS6"/>
<dbReference type="RefSeq" id="WP_079439589.1">
    <property type="nucleotide sequence ID" value="NZ_MZGT01000023.1"/>
</dbReference>
<evidence type="ECO:0000256" key="4">
    <source>
        <dbReference type="ARBA" id="ARBA00022729"/>
    </source>
</evidence>
<dbReference type="FunFam" id="3.20.20.300:FF:000005">
    <property type="entry name" value="Periplasmic beta-glucosidase"/>
    <property type="match status" value="1"/>
</dbReference>
<dbReference type="PRINTS" id="PR00133">
    <property type="entry name" value="GLHYDRLASE3"/>
</dbReference>
<evidence type="ECO:0000256" key="2">
    <source>
        <dbReference type="ARBA" id="ARBA00005336"/>
    </source>
</evidence>
<dbReference type="SUPFAM" id="SSF51445">
    <property type="entry name" value="(Trans)glycosidases"/>
    <property type="match status" value="1"/>
</dbReference>
<dbReference type="GO" id="GO:0009251">
    <property type="term" value="P:glucan catabolic process"/>
    <property type="evidence" value="ECO:0007669"/>
    <property type="project" value="TreeGrafter"/>
</dbReference>
<dbReference type="InterPro" id="IPR013783">
    <property type="entry name" value="Ig-like_fold"/>
</dbReference>
<proteinExistence type="inferred from homology"/>